<organism evidence="1 2">
    <name type="scientific">Paraburkholderia fungorum</name>
    <dbReference type="NCBI Taxonomy" id="134537"/>
    <lineage>
        <taxon>Bacteria</taxon>
        <taxon>Pseudomonadati</taxon>
        <taxon>Pseudomonadota</taxon>
        <taxon>Betaproteobacteria</taxon>
        <taxon>Burkholderiales</taxon>
        <taxon>Burkholderiaceae</taxon>
        <taxon>Paraburkholderia</taxon>
    </lineage>
</organism>
<gene>
    <name evidence="1" type="primary">pilO2</name>
    <name evidence="1" type="ORF">ParKJ_22655</name>
</gene>
<dbReference type="EMBL" id="JANSLM010000008">
    <property type="protein sequence ID" value="MDT8840228.1"/>
    <property type="molecule type" value="Genomic_DNA"/>
</dbReference>
<evidence type="ECO:0000313" key="2">
    <source>
        <dbReference type="Proteomes" id="UP001246473"/>
    </source>
</evidence>
<dbReference type="Proteomes" id="UP001246473">
    <property type="component" value="Unassembled WGS sequence"/>
</dbReference>
<dbReference type="RefSeq" id="WP_315697102.1">
    <property type="nucleotide sequence ID" value="NZ_JANSLM010000008.1"/>
</dbReference>
<dbReference type="InterPro" id="IPR009663">
    <property type="entry name" value="PAP_PilO"/>
</dbReference>
<evidence type="ECO:0000313" key="1">
    <source>
        <dbReference type="EMBL" id="MDT8840228.1"/>
    </source>
</evidence>
<dbReference type="AlphaFoldDB" id="A0AAP5QAW0"/>
<sequence>MAQTLAIPGIKGEFAAGLSWRTETRWPKPEALRAWSVRGGRWGLVYKTGEGRTQVGLCAPIAGFDRPGKLRSLAASVASQRVAPWRAVYDLGDGRFWYIAVRDRKAIIPDGDQIGTKSDIDRVWNSHSKLGNWNEVSEGTVEDIVDMVLAASTIPSLRDLQSRPWFSAVKLAIAGATAALLVVAAVWGVRQGLGYIRHSGQATKHAVVIAQPRPAISDALARPWAHEPAPSAVFDACHRAWSTQALVHAGWSLTSWSCAVTQDGISVAAGWQREDGLATDAPGVPAQDGQSASASTVTAVRFEGASGLLDAMRLASRKMSAFAQTRGFPITFNGAGQPALPGASPSVSSSSAWTSSNVTLDVPWAPWLDLKQAFDGVDGLRIRSISWQSATETWTVAGTLYGLNSTPLSADGDIRPGAGRSQQLTIQAQAHHGNP</sequence>
<accession>A0AAP5QAW0</accession>
<proteinExistence type="predicted"/>
<dbReference type="Pfam" id="PF06864">
    <property type="entry name" value="PAP_PilO"/>
    <property type="match status" value="1"/>
</dbReference>
<comment type="caution">
    <text evidence="1">The sequence shown here is derived from an EMBL/GenBank/DDBJ whole genome shotgun (WGS) entry which is preliminary data.</text>
</comment>
<reference evidence="1" key="1">
    <citation type="submission" date="2022-08" db="EMBL/GenBank/DDBJ databases">
        <authorList>
            <person name="Kim S.-J."/>
        </authorList>
    </citation>
    <scope>NUCLEOTIDE SEQUENCE</scope>
    <source>
        <strain evidence="1">KJ</strain>
    </source>
</reference>
<name>A0AAP5QAW0_9BURK</name>
<protein>
    <submittedName>
        <fullName evidence="1">Type 4b pilus protein PilO2</fullName>
    </submittedName>
</protein>